<dbReference type="PRINTS" id="PR00081">
    <property type="entry name" value="GDHRDH"/>
</dbReference>
<dbReference type="CDD" id="cd05233">
    <property type="entry name" value="SDR_c"/>
    <property type="match status" value="1"/>
</dbReference>
<gene>
    <name evidence="3" type="ORF">O1G21_31995</name>
</gene>
<accession>A0ABY7QB80</accession>
<dbReference type="EMBL" id="CP115450">
    <property type="protein sequence ID" value="WBP90015.1"/>
    <property type="molecule type" value="Genomic_DNA"/>
</dbReference>
<sequence>MEESAVVIIGASSGFGAALAEDLAAAGRTVVAGARSARESGGGVLYRQVDVADEQSVADFFGYAASVSPAPYGLVYSAGDASAVGYGWEVGPDELARVFDATFFGFVRCLRYAVPAMRAAGRGSVLALGSHSARFPVEMLGAYASAKAALEHYVRTLAKELTGTGVRANALGIVAETALSRDFLDRKASALGRPEPYPALPQVRDNLPLARFLLSEESRHVSGQVVDAFPPAW</sequence>
<keyword evidence="2" id="KW-0560">Oxidoreductase</keyword>
<evidence type="ECO:0000256" key="1">
    <source>
        <dbReference type="ARBA" id="ARBA00006484"/>
    </source>
</evidence>
<dbReference type="PANTHER" id="PTHR43669">
    <property type="entry name" value="5-KETO-D-GLUCONATE 5-REDUCTASE"/>
    <property type="match status" value="1"/>
</dbReference>
<evidence type="ECO:0000313" key="3">
    <source>
        <dbReference type="EMBL" id="WBP90015.1"/>
    </source>
</evidence>
<dbReference type="InterPro" id="IPR020904">
    <property type="entry name" value="Sc_DH/Rdtase_CS"/>
</dbReference>
<dbReference type="InterPro" id="IPR036291">
    <property type="entry name" value="NAD(P)-bd_dom_sf"/>
</dbReference>
<organism evidence="3 4">
    <name type="scientific">Kitasatospora cathayae</name>
    <dbReference type="NCBI Taxonomy" id="3004092"/>
    <lineage>
        <taxon>Bacteria</taxon>
        <taxon>Bacillati</taxon>
        <taxon>Actinomycetota</taxon>
        <taxon>Actinomycetes</taxon>
        <taxon>Kitasatosporales</taxon>
        <taxon>Streptomycetaceae</taxon>
        <taxon>Kitasatospora</taxon>
    </lineage>
</organism>
<evidence type="ECO:0000313" key="4">
    <source>
        <dbReference type="Proteomes" id="UP001212821"/>
    </source>
</evidence>
<name>A0ABY7QB80_9ACTN</name>
<dbReference type="PROSITE" id="PS00061">
    <property type="entry name" value="ADH_SHORT"/>
    <property type="match status" value="1"/>
</dbReference>
<protein>
    <submittedName>
        <fullName evidence="3">SDR family NAD(P)-dependent oxidoreductase</fullName>
    </submittedName>
</protein>
<dbReference type="Proteomes" id="UP001212821">
    <property type="component" value="Chromosome"/>
</dbReference>
<dbReference type="Gene3D" id="3.40.50.720">
    <property type="entry name" value="NAD(P)-binding Rossmann-like Domain"/>
    <property type="match status" value="1"/>
</dbReference>
<comment type="similarity">
    <text evidence="1">Belongs to the short-chain dehydrogenases/reductases (SDR) family.</text>
</comment>
<proteinExistence type="inferred from homology"/>
<keyword evidence="4" id="KW-1185">Reference proteome</keyword>
<evidence type="ECO:0000256" key="2">
    <source>
        <dbReference type="ARBA" id="ARBA00023002"/>
    </source>
</evidence>
<dbReference type="SUPFAM" id="SSF51735">
    <property type="entry name" value="NAD(P)-binding Rossmann-fold domains"/>
    <property type="match status" value="1"/>
</dbReference>
<reference evidence="4" key="1">
    <citation type="submission" date="2022-12" db="EMBL/GenBank/DDBJ databases">
        <authorList>
            <person name="Mo P."/>
        </authorList>
    </citation>
    <scope>NUCLEOTIDE SEQUENCE [LARGE SCALE GENOMIC DNA]</scope>
    <source>
        <strain evidence="4">HUAS 3-15</strain>
    </source>
</reference>
<dbReference type="PANTHER" id="PTHR43669:SF3">
    <property type="entry name" value="ALCOHOL DEHYDROGENASE, PUTATIVE (AFU_ORTHOLOGUE AFUA_3G03445)-RELATED"/>
    <property type="match status" value="1"/>
</dbReference>
<dbReference type="RefSeq" id="WP_270148552.1">
    <property type="nucleotide sequence ID" value="NZ_CP115450.1"/>
</dbReference>
<dbReference type="Pfam" id="PF13561">
    <property type="entry name" value="adh_short_C2"/>
    <property type="match status" value="1"/>
</dbReference>
<dbReference type="InterPro" id="IPR002347">
    <property type="entry name" value="SDR_fam"/>
</dbReference>